<comment type="caution">
    <text evidence="1">The sequence shown here is derived from an EMBL/GenBank/DDBJ whole genome shotgun (WGS) entry which is preliminary data.</text>
</comment>
<evidence type="ECO:0000313" key="2">
    <source>
        <dbReference type="Proteomes" id="UP001216907"/>
    </source>
</evidence>
<reference evidence="1 2" key="1">
    <citation type="submission" date="2023-03" db="EMBL/GenBank/DDBJ databases">
        <title>Paludisphaera mucosa sp. nov. a novel planctomycete from northern fen.</title>
        <authorList>
            <person name="Ivanova A."/>
        </authorList>
    </citation>
    <scope>NUCLEOTIDE SEQUENCE [LARGE SCALE GENOMIC DNA]</scope>
    <source>
        <strain evidence="1 2">Pla2</strain>
    </source>
</reference>
<evidence type="ECO:0000313" key="1">
    <source>
        <dbReference type="EMBL" id="MDG3005428.1"/>
    </source>
</evidence>
<sequence>MAARPTRWPPTPLDAVYFIDLPDSRERELIWRMHSERFGLDPAQRRPSDADWTGAEIRACCRLAALLDVPLVEAALNVLPVAVTAGESVERLRSWASGR</sequence>
<dbReference type="RefSeq" id="WP_277861764.1">
    <property type="nucleotide sequence ID" value="NZ_JARRAG010000002.1"/>
</dbReference>
<organism evidence="1 2">
    <name type="scientific">Paludisphaera mucosa</name>
    <dbReference type="NCBI Taxonomy" id="3030827"/>
    <lineage>
        <taxon>Bacteria</taxon>
        <taxon>Pseudomonadati</taxon>
        <taxon>Planctomycetota</taxon>
        <taxon>Planctomycetia</taxon>
        <taxon>Isosphaerales</taxon>
        <taxon>Isosphaeraceae</taxon>
        <taxon>Paludisphaera</taxon>
    </lineage>
</organism>
<name>A0ABT6FDG4_9BACT</name>
<dbReference type="Proteomes" id="UP001216907">
    <property type="component" value="Unassembled WGS sequence"/>
</dbReference>
<protein>
    <submittedName>
        <fullName evidence="1">Uncharacterized protein</fullName>
    </submittedName>
</protein>
<dbReference type="EMBL" id="JARRAG010000002">
    <property type="protein sequence ID" value="MDG3005428.1"/>
    <property type="molecule type" value="Genomic_DNA"/>
</dbReference>
<keyword evidence="2" id="KW-1185">Reference proteome</keyword>
<gene>
    <name evidence="1" type="ORF">PZE19_16675</name>
</gene>
<proteinExistence type="predicted"/>
<accession>A0ABT6FDG4</accession>